<sequence length="68" mass="7687">MVNGGITAVSFVTYSIPLLLLTGFLIIHIDIKAYGEKEMYKEQKVSRFLGWTNIVLGFAMFIVSIFLK</sequence>
<gene>
    <name evidence="2" type="ORF">ACFPYJ_31225</name>
</gene>
<proteinExistence type="predicted"/>
<feature type="transmembrane region" description="Helical" evidence="1">
    <location>
        <begin position="6"/>
        <end position="27"/>
    </location>
</feature>
<protein>
    <submittedName>
        <fullName evidence="2">CLC_0170 family protein</fullName>
    </submittedName>
</protein>
<keyword evidence="1" id="KW-0472">Membrane</keyword>
<dbReference type="InterPro" id="IPR049971">
    <property type="entry name" value="CLC_0170-like"/>
</dbReference>
<dbReference type="RefSeq" id="WP_379192167.1">
    <property type="nucleotide sequence ID" value="NZ_JBHSOW010000127.1"/>
</dbReference>
<name>A0ABW0W8X5_9BACL</name>
<feature type="transmembrane region" description="Helical" evidence="1">
    <location>
        <begin position="48"/>
        <end position="67"/>
    </location>
</feature>
<evidence type="ECO:0000313" key="3">
    <source>
        <dbReference type="Proteomes" id="UP001596047"/>
    </source>
</evidence>
<dbReference type="NCBIfam" id="NF042414">
    <property type="entry name" value="CLC_0170_fam"/>
    <property type="match status" value="1"/>
</dbReference>
<reference evidence="3" key="1">
    <citation type="journal article" date="2019" name="Int. J. Syst. Evol. Microbiol.">
        <title>The Global Catalogue of Microorganisms (GCM) 10K type strain sequencing project: providing services to taxonomists for standard genome sequencing and annotation.</title>
        <authorList>
            <consortium name="The Broad Institute Genomics Platform"/>
            <consortium name="The Broad Institute Genome Sequencing Center for Infectious Disease"/>
            <person name="Wu L."/>
            <person name="Ma J."/>
        </authorList>
    </citation>
    <scope>NUCLEOTIDE SEQUENCE [LARGE SCALE GENOMIC DNA]</scope>
    <source>
        <strain evidence="3">CGMCC 1.3240</strain>
    </source>
</reference>
<evidence type="ECO:0000313" key="2">
    <source>
        <dbReference type="EMBL" id="MFC5653514.1"/>
    </source>
</evidence>
<dbReference type="EMBL" id="JBHSOW010000127">
    <property type="protein sequence ID" value="MFC5653514.1"/>
    <property type="molecule type" value="Genomic_DNA"/>
</dbReference>
<organism evidence="2 3">
    <name type="scientific">Paenibacillus solisilvae</name>
    <dbReference type="NCBI Taxonomy" id="2486751"/>
    <lineage>
        <taxon>Bacteria</taxon>
        <taxon>Bacillati</taxon>
        <taxon>Bacillota</taxon>
        <taxon>Bacilli</taxon>
        <taxon>Bacillales</taxon>
        <taxon>Paenibacillaceae</taxon>
        <taxon>Paenibacillus</taxon>
    </lineage>
</organism>
<dbReference type="Proteomes" id="UP001596047">
    <property type="component" value="Unassembled WGS sequence"/>
</dbReference>
<keyword evidence="1" id="KW-1133">Transmembrane helix</keyword>
<accession>A0ABW0W8X5</accession>
<comment type="caution">
    <text evidence="2">The sequence shown here is derived from an EMBL/GenBank/DDBJ whole genome shotgun (WGS) entry which is preliminary data.</text>
</comment>
<keyword evidence="1" id="KW-0812">Transmembrane</keyword>
<evidence type="ECO:0000256" key="1">
    <source>
        <dbReference type="SAM" id="Phobius"/>
    </source>
</evidence>
<keyword evidence="3" id="KW-1185">Reference proteome</keyword>